<dbReference type="Proteomes" id="UP001258207">
    <property type="component" value="Chromosome"/>
</dbReference>
<dbReference type="InterPro" id="IPR059117">
    <property type="entry name" value="APS_kinase_dom"/>
</dbReference>
<dbReference type="PANTHER" id="PTHR42700">
    <property type="entry name" value="SULFATE ADENYLYLTRANSFERASE"/>
    <property type="match status" value="1"/>
</dbReference>
<evidence type="ECO:0000313" key="11">
    <source>
        <dbReference type="Proteomes" id="UP001258207"/>
    </source>
</evidence>
<accession>A0AAJ6M170</accession>
<dbReference type="HAMAP" id="MF_00065">
    <property type="entry name" value="Adenylyl_sulf_kinase"/>
    <property type="match status" value="1"/>
</dbReference>
<dbReference type="GO" id="GO:0004781">
    <property type="term" value="F:sulfate adenylyltransferase (ATP) activity"/>
    <property type="evidence" value="ECO:0007669"/>
    <property type="project" value="TreeGrafter"/>
</dbReference>
<dbReference type="Gene3D" id="3.40.50.300">
    <property type="entry name" value="P-loop containing nucleotide triphosphate hydrolases"/>
    <property type="match status" value="1"/>
</dbReference>
<dbReference type="GO" id="GO:0070814">
    <property type="term" value="P:hydrogen sulfide biosynthetic process"/>
    <property type="evidence" value="ECO:0007669"/>
    <property type="project" value="UniProtKB-UniRule"/>
</dbReference>
<dbReference type="GO" id="GO:0005524">
    <property type="term" value="F:ATP binding"/>
    <property type="evidence" value="ECO:0007669"/>
    <property type="project" value="UniProtKB-UniRule"/>
</dbReference>
<dbReference type="InterPro" id="IPR050512">
    <property type="entry name" value="Sulf_AdTrans/APS_kinase"/>
</dbReference>
<evidence type="ECO:0000256" key="7">
    <source>
        <dbReference type="HAMAP-Rule" id="MF_00065"/>
    </source>
</evidence>
<dbReference type="GO" id="GO:0019379">
    <property type="term" value="P:sulfate assimilation, phosphoadenylyl sulfate reduction by phosphoadenylyl-sulfate reductase (thioredoxin)"/>
    <property type="evidence" value="ECO:0007669"/>
    <property type="project" value="TreeGrafter"/>
</dbReference>
<proteinExistence type="inferred from homology"/>
<feature type="binding site" evidence="7">
    <location>
        <begin position="28"/>
        <end position="35"/>
    </location>
    <ligand>
        <name>ATP</name>
        <dbReference type="ChEBI" id="CHEBI:30616"/>
    </ligand>
</feature>
<dbReference type="GO" id="GO:0005737">
    <property type="term" value="C:cytoplasm"/>
    <property type="evidence" value="ECO:0007669"/>
    <property type="project" value="TreeGrafter"/>
</dbReference>
<keyword evidence="7 8" id="KW-0418">Kinase</keyword>
<keyword evidence="7" id="KW-0597">Phosphoprotein</keyword>
<dbReference type="NCBIfam" id="NF003013">
    <property type="entry name" value="PRK03846.1"/>
    <property type="match status" value="1"/>
</dbReference>
<evidence type="ECO:0000256" key="6">
    <source>
        <dbReference type="ARBA" id="ARBA00022840"/>
    </source>
</evidence>
<dbReference type="PANTHER" id="PTHR42700:SF1">
    <property type="entry name" value="SULFATE ADENYLYLTRANSFERASE"/>
    <property type="match status" value="1"/>
</dbReference>
<dbReference type="Pfam" id="PF01583">
    <property type="entry name" value="APS_kinase"/>
    <property type="match status" value="1"/>
</dbReference>
<evidence type="ECO:0000313" key="10">
    <source>
        <dbReference type="EMBL" id="WNC10440.1"/>
    </source>
</evidence>
<keyword evidence="4 7" id="KW-0808">Transferase</keyword>
<dbReference type="GO" id="GO:0010134">
    <property type="term" value="P:sulfate assimilation via adenylyl sulfate reduction"/>
    <property type="evidence" value="ECO:0007669"/>
    <property type="project" value="TreeGrafter"/>
</dbReference>
<dbReference type="GO" id="GO:0004020">
    <property type="term" value="F:adenylylsulfate kinase activity"/>
    <property type="evidence" value="ECO:0007669"/>
    <property type="project" value="UniProtKB-UniRule"/>
</dbReference>
<name>A0AAJ6M170_9PSED</name>
<sequence>MSRAPHGTFRLPARQLLSTRPTVLWLTGIPAAGKTTIARAMQAELDSLGYSGVVLDGDELRRGLSRDLGFSDLDRLENVRRTAEVARLFCLQGCIVLAALISPRLAHRALAQQIIGSDAFVEVFVDTPLALAEARDPKGLYRQARNGELSGFTGIDAAYEAPPAPQVRLTTASMSCGHCVQTLLACLSLRNAVT</sequence>
<evidence type="ECO:0000256" key="5">
    <source>
        <dbReference type="ARBA" id="ARBA00022741"/>
    </source>
</evidence>
<comment type="function">
    <text evidence="7 8">Catalyzes the synthesis of activated sulfate.</text>
</comment>
<dbReference type="CDD" id="cd02027">
    <property type="entry name" value="APSK"/>
    <property type="match status" value="1"/>
</dbReference>
<dbReference type="InterPro" id="IPR002891">
    <property type="entry name" value="APS"/>
</dbReference>
<evidence type="ECO:0000256" key="3">
    <source>
        <dbReference type="ARBA" id="ARBA00012121"/>
    </source>
</evidence>
<feature type="domain" description="APS kinase" evidence="9">
    <location>
        <begin position="21"/>
        <end position="169"/>
    </location>
</feature>
<comment type="pathway">
    <text evidence="2 7 8">Sulfur metabolism; hydrogen sulfide biosynthesis; sulfite from sulfate: step 2/3.</text>
</comment>
<protein>
    <recommendedName>
        <fullName evidence="3 7">Adenylyl-sulfate kinase</fullName>
        <ecNumber evidence="3 7">2.7.1.25</ecNumber>
    </recommendedName>
    <alternativeName>
        <fullName evidence="7">APS kinase</fullName>
    </alternativeName>
    <alternativeName>
        <fullName evidence="7">ATP adenosine-5'-phosphosulfate 3'-phosphotransferase</fullName>
    </alternativeName>
    <alternativeName>
        <fullName evidence="7">Adenosine-5'-phosphosulfate kinase</fullName>
    </alternativeName>
</protein>
<feature type="active site" description="Phosphoserine intermediate" evidence="7">
    <location>
        <position position="102"/>
    </location>
</feature>
<dbReference type="AlphaFoldDB" id="A0AAJ6M170"/>
<keyword evidence="5 7" id="KW-0547">Nucleotide-binding</keyword>
<organism evidence="10 11">
    <name type="scientific">Pseudomonas coleopterorum</name>
    <dbReference type="NCBI Taxonomy" id="1605838"/>
    <lineage>
        <taxon>Bacteria</taxon>
        <taxon>Pseudomonadati</taxon>
        <taxon>Pseudomonadota</taxon>
        <taxon>Gammaproteobacteria</taxon>
        <taxon>Pseudomonadales</taxon>
        <taxon>Pseudomonadaceae</taxon>
        <taxon>Pseudomonas</taxon>
    </lineage>
</organism>
<evidence type="ECO:0000259" key="9">
    <source>
        <dbReference type="Pfam" id="PF01583"/>
    </source>
</evidence>
<comment type="similarity">
    <text evidence="7 8">Belongs to the APS kinase family.</text>
</comment>
<evidence type="ECO:0000256" key="2">
    <source>
        <dbReference type="ARBA" id="ARBA00004806"/>
    </source>
</evidence>
<dbReference type="EMBL" id="CP134081">
    <property type="protein sequence ID" value="WNC10440.1"/>
    <property type="molecule type" value="Genomic_DNA"/>
</dbReference>
<dbReference type="NCBIfam" id="TIGR00455">
    <property type="entry name" value="apsK"/>
    <property type="match status" value="1"/>
</dbReference>
<keyword evidence="6 7" id="KW-0067">ATP-binding</keyword>
<evidence type="ECO:0000256" key="1">
    <source>
        <dbReference type="ARBA" id="ARBA00001823"/>
    </source>
</evidence>
<evidence type="ECO:0000256" key="4">
    <source>
        <dbReference type="ARBA" id="ARBA00022679"/>
    </source>
</evidence>
<dbReference type="SUPFAM" id="SSF52540">
    <property type="entry name" value="P-loop containing nucleoside triphosphate hydrolases"/>
    <property type="match status" value="1"/>
</dbReference>
<dbReference type="EC" id="2.7.1.25" evidence="3 7"/>
<evidence type="ECO:0000256" key="8">
    <source>
        <dbReference type="RuleBase" id="RU004347"/>
    </source>
</evidence>
<dbReference type="InterPro" id="IPR027417">
    <property type="entry name" value="P-loop_NTPase"/>
</dbReference>
<reference evidence="10" key="1">
    <citation type="submission" date="2023-09" db="EMBL/GenBank/DDBJ databases">
        <title>First report of Pseudomonas coleopterorum DJ13 causing leaf spot on Rhododendron pulchrum Sweet in China.</title>
        <authorList>
            <person name="Zhang Y."/>
        </authorList>
    </citation>
    <scope>NUCLEOTIDE SEQUENCE</scope>
    <source>
        <strain evidence="10">DJ13</strain>
    </source>
</reference>
<comment type="catalytic activity">
    <reaction evidence="1 7 8">
        <text>adenosine 5'-phosphosulfate + ATP = 3'-phosphoadenylyl sulfate + ADP + H(+)</text>
        <dbReference type="Rhea" id="RHEA:24152"/>
        <dbReference type="ChEBI" id="CHEBI:15378"/>
        <dbReference type="ChEBI" id="CHEBI:30616"/>
        <dbReference type="ChEBI" id="CHEBI:58243"/>
        <dbReference type="ChEBI" id="CHEBI:58339"/>
        <dbReference type="ChEBI" id="CHEBI:456216"/>
        <dbReference type="EC" id="2.7.1.25"/>
    </reaction>
</comment>
<dbReference type="RefSeq" id="WP_310792306.1">
    <property type="nucleotide sequence ID" value="NZ_CP134081.1"/>
</dbReference>
<gene>
    <name evidence="7 10" type="primary">cysC</name>
    <name evidence="10" type="ORF">RI108_03150</name>
</gene>